<accession>A0ABS4D3S0</accession>
<keyword evidence="2" id="KW-1185">Reference proteome</keyword>
<organism evidence="1 2">
    <name type="scientific">Candidatus Chloroploca mongolica</name>
    <dbReference type="NCBI Taxonomy" id="2528176"/>
    <lineage>
        <taxon>Bacteria</taxon>
        <taxon>Bacillati</taxon>
        <taxon>Chloroflexota</taxon>
        <taxon>Chloroflexia</taxon>
        <taxon>Chloroflexales</taxon>
        <taxon>Chloroflexineae</taxon>
        <taxon>Oscillochloridaceae</taxon>
        <taxon>Candidatus Chloroploca</taxon>
    </lineage>
</organism>
<protein>
    <submittedName>
        <fullName evidence="1">Uncharacterized protein</fullName>
    </submittedName>
</protein>
<sequence>MDVRRPGWASPPPNALVRALIAEVRIAEGSMRQPDDGPETRIYATTATRAQALRAQFCDQGPIYVAANLDDGWLILNEIWISRVITTVEDAPLAEAMIRDESLERIIVNLRPAPTWPFSVFT</sequence>
<proteinExistence type="predicted"/>
<name>A0ABS4D3S0_9CHLR</name>
<dbReference type="Proteomes" id="UP001193081">
    <property type="component" value="Unassembled WGS sequence"/>
</dbReference>
<reference evidence="1 2" key="1">
    <citation type="submission" date="2021-03" db="EMBL/GenBank/DDBJ databases">
        <authorList>
            <person name="Grouzdev D.S."/>
        </authorList>
    </citation>
    <scope>NUCLEOTIDE SEQUENCE [LARGE SCALE GENOMIC DNA]</scope>
    <source>
        <strain evidence="1 2">M50-1</strain>
    </source>
</reference>
<dbReference type="EMBL" id="SIJK02000001">
    <property type="protein sequence ID" value="MBP1464086.1"/>
    <property type="molecule type" value="Genomic_DNA"/>
</dbReference>
<gene>
    <name evidence="1" type="ORF">EYB53_000025</name>
</gene>
<evidence type="ECO:0000313" key="1">
    <source>
        <dbReference type="EMBL" id="MBP1464086.1"/>
    </source>
</evidence>
<dbReference type="RefSeq" id="WP_135475434.1">
    <property type="nucleotide sequence ID" value="NZ_SIJK02000001.1"/>
</dbReference>
<comment type="caution">
    <text evidence="1">The sequence shown here is derived from an EMBL/GenBank/DDBJ whole genome shotgun (WGS) entry which is preliminary data.</text>
</comment>
<evidence type="ECO:0000313" key="2">
    <source>
        <dbReference type="Proteomes" id="UP001193081"/>
    </source>
</evidence>